<dbReference type="InterPro" id="IPR050573">
    <property type="entry name" value="SDH/FRD_Iron-Sulfur"/>
</dbReference>
<dbReference type="PANTHER" id="PTHR11921">
    <property type="entry name" value="SUCCINATE DEHYDROGENASE IRON-SULFUR PROTEIN"/>
    <property type="match status" value="1"/>
</dbReference>
<dbReference type="NCBIfam" id="NF004616">
    <property type="entry name" value="PRK05950.1"/>
    <property type="match status" value="1"/>
</dbReference>
<dbReference type="PANTHER" id="PTHR11921:SF29">
    <property type="entry name" value="SUCCINATE DEHYDROGENASE [UBIQUINONE] IRON-SULFUR SUBUNIT, MITOCHONDRIAL"/>
    <property type="match status" value="1"/>
</dbReference>
<comment type="cofactor">
    <cofactor evidence="1">
        <name>[3Fe-4S] cluster</name>
        <dbReference type="ChEBI" id="CHEBI:21137"/>
    </cofactor>
</comment>
<dbReference type="SUPFAM" id="SSF54292">
    <property type="entry name" value="2Fe-2S ferredoxin-like"/>
    <property type="match status" value="1"/>
</dbReference>
<keyword evidence="15" id="KW-0411">Iron-sulfur</keyword>
<keyword evidence="11" id="KW-0479">Metal-binding</keyword>
<evidence type="ECO:0000256" key="12">
    <source>
        <dbReference type="ARBA" id="ARBA00022982"/>
    </source>
</evidence>
<dbReference type="OrthoDB" id="9804391at2"/>
<keyword evidence="7" id="KW-0813">Transport</keyword>
<dbReference type="AlphaFoldDB" id="A0A1L8CNT4"/>
<evidence type="ECO:0000256" key="2">
    <source>
        <dbReference type="ARBA" id="ARBA00001966"/>
    </source>
</evidence>
<dbReference type="GO" id="GO:0022904">
    <property type="term" value="P:respiratory electron transport chain"/>
    <property type="evidence" value="ECO:0007669"/>
    <property type="project" value="TreeGrafter"/>
</dbReference>
<evidence type="ECO:0000256" key="11">
    <source>
        <dbReference type="ARBA" id="ARBA00022723"/>
    </source>
</evidence>
<dbReference type="GO" id="GO:0046872">
    <property type="term" value="F:metal ion binding"/>
    <property type="evidence" value="ECO:0007669"/>
    <property type="project" value="UniProtKB-KW"/>
</dbReference>
<keyword evidence="16" id="KW-0003">3Fe-4S</keyword>
<evidence type="ECO:0000256" key="13">
    <source>
        <dbReference type="ARBA" id="ARBA00023002"/>
    </source>
</evidence>
<evidence type="ECO:0000256" key="15">
    <source>
        <dbReference type="ARBA" id="ARBA00023014"/>
    </source>
</evidence>
<dbReference type="InterPro" id="IPR017896">
    <property type="entry name" value="4Fe4S_Fe-S-bd"/>
</dbReference>
<dbReference type="Proteomes" id="UP000231632">
    <property type="component" value="Unassembled WGS sequence"/>
</dbReference>
<evidence type="ECO:0000256" key="3">
    <source>
        <dbReference type="ARBA" id="ARBA00004894"/>
    </source>
</evidence>
<evidence type="ECO:0000256" key="6">
    <source>
        <dbReference type="ARBA" id="ARBA00022131"/>
    </source>
</evidence>
<reference evidence="20 21" key="1">
    <citation type="journal article" date="2017" name="Arch. Microbiol.">
        <title>Mariprofundus micogutta sp. nov., a novel iron-oxidizing zetaproteobacterium isolated from a deep-sea hydrothermal field at the Bayonnaise knoll of the Izu-Ogasawara arc, and a description of Mariprofundales ord. nov. and Zetaproteobacteria classis nov.</title>
        <authorList>
            <person name="Makita H."/>
            <person name="Tanaka E."/>
            <person name="Mitsunobu S."/>
            <person name="Miyazaki M."/>
            <person name="Nunoura T."/>
            <person name="Uematsu K."/>
            <person name="Takaki Y."/>
            <person name="Nishi S."/>
            <person name="Shimamura S."/>
            <person name="Takai K."/>
        </authorList>
    </citation>
    <scope>NUCLEOTIDE SEQUENCE [LARGE SCALE GENOMIC DNA]</scope>
    <source>
        <strain evidence="20 21">ET2</strain>
    </source>
</reference>
<accession>A0A1L8CNT4</accession>
<dbReference type="EMBL" id="BDFD01000012">
    <property type="protein sequence ID" value="GAV20575.1"/>
    <property type="molecule type" value="Genomic_DNA"/>
</dbReference>
<proteinExistence type="inferred from homology"/>
<dbReference type="GO" id="GO:0051538">
    <property type="term" value="F:3 iron, 4 sulfur cluster binding"/>
    <property type="evidence" value="ECO:0007669"/>
    <property type="project" value="UniProtKB-KW"/>
</dbReference>
<keyword evidence="14" id="KW-0408">Iron</keyword>
<gene>
    <name evidence="20" type="ORF">MMIC_P1544</name>
</gene>
<keyword evidence="9" id="KW-0816">Tricarboxylic acid cycle</keyword>
<evidence type="ECO:0000256" key="16">
    <source>
        <dbReference type="ARBA" id="ARBA00023291"/>
    </source>
</evidence>
<dbReference type="SUPFAM" id="SSF46548">
    <property type="entry name" value="alpha-helical ferredoxin"/>
    <property type="match status" value="1"/>
</dbReference>
<dbReference type="RefSeq" id="WP_072659890.1">
    <property type="nucleotide sequence ID" value="NZ_BDFD01000012.1"/>
</dbReference>
<evidence type="ECO:0000256" key="9">
    <source>
        <dbReference type="ARBA" id="ARBA00022532"/>
    </source>
</evidence>
<dbReference type="FunFam" id="1.10.1060.10:FF:000001">
    <property type="entry name" value="Succinate dehydrogenase iron-sulfur subunit SdhB"/>
    <property type="match status" value="1"/>
</dbReference>
<dbReference type="InterPro" id="IPR036010">
    <property type="entry name" value="2Fe-2S_ferredoxin-like_sf"/>
</dbReference>
<evidence type="ECO:0000313" key="21">
    <source>
        <dbReference type="Proteomes" id="UP000231632"/>
    </source>
</evidence>
<dbReference type="GO" id="GO:0006099">
    <property type="term" value="P:tricarboxylic acid cycle"/>
    <property type="evidence" value="ECO:0007669"/>
    <property type="project" value="UniProtKB-KW"/>
</dbReference>
<dbReference type="GO" id="GO:0051539">
    <property type="term" value="F:4 iron, 4 sulfur cluster binding"/>
    <property type="evidence" value="ECO:0007669"/>
    <property type="project" value="UniProtKB-KW"/>
</dbReference>
<dbReference type="NCBIfam" id="TIGR00384">
    <property type="entry name" value="dhsB"/>
    <property type="match status" value="1"/>
</dbReference>
<evidence type="ECO:0000259" key="19">
    <source>
        <dbReference type="PROSITE" id="PS51379"/>
    </source>
</evidence>
<dbReference type="EC" id="1.3.5.1" evidence="5"/>
<dbReference type="GO" id="GO:0051537">
    <property type="term" value="F:2 iron, 2 sulfur cluster binding"/>
    <property type="evidence" value="ECO:0007669"/>
    <property type="project" value="UniProtKB-KW"/>
</dbReference>
<dbReference type="Gene3D" id="1.10.1060.10">
    <property type="entry name" value="Alpha-helical ferredoxin"/>
    <property type="match status" value="1"/>
</dbReference>
<comment type="pathway">
    <text evidence="3">Carbohydrate metabolism; tricarboxylic acid cycle; fumarate from succinate (bacterial route): step 1/1.</text>
</comment>
<dbReference type="InterPro" id="IPR012675">
    <property type="entry name" value="Beta-grasp_dom_sf"/>
</dbReference>
<keyword evidence="12" id="KW-0249">Electron transport</keyword>
<comment type="cofactor">
    <cofactor evidence="17">
        <name>[2Fe-2S] cluster</name>
        <dbReference type="ChEBI" id="CHEBI:190135"/>
    </cofactor>
</comment>
<evidence type="ECO:0000256" key="7">
    <source>
        <dbReference type="ARBA" id="ARBA00022448"/>
    </source>
</evidence>
<comment type="catalytic activity">
    <reaction evidence="18">
        <text>a quinone + succinate = fumarate + a quinol</text>
        <dbReference type="Rhea" id="RHEA:40523"/>
        <dbReference type="ChEBI" id="CHEBI:24646"/>
        <dbReference type="ChEBI" id="CHEBI:29806"/>
        <dbReference type="ChEBI" id="CHEBI:30031"/>
        <dbReference type="ChEBI" id="CHEBI:132124"/>
        <dbReference type="EC" id="1.3.5.1"/>
    </reaction>
</comment>
<sequence length="236" mass="27074">MADMIKLSVFRYDPEEDDKPFMQSYEVPLLNPGMKLLDALNYIKWEIDGTLTYRRSCGEGVCGSDGLNINGVNGLACITPLEGLKQPVHVRPLPSMHVIRDLVVEMDHFFEQYRQIKPWLQSESPVPEHERLQSPEDRERLDGSYECVLCGCCTTACPSWWWNGDRFLGPSALLQANRWIVDSRDEATGERLDQLEDAFRLYRCHQIMNCMEACPKELNPTAAIGHIKRKLLSRKS</sequence>
<keyword evidence="21" id="KW-1185">Reference proteome</keyword>
<dbReference type="GO" id="GO:0009055">
    <property type="term" value="F:electron transfer activity"/>
    <property type="evidence" value="ECO:0007669"/>
    <property type="project" value="InterPro"/>
</dbReference>
<comment type="similarity">
    <text evidence="4">Belongs to the succinate dehydrogenase/fumarate reductase iron-sulfur protein family.</text>
</comment>
<comment type="cofactor">
    <cofactor evidence="2">
        <name>[4Fe-4S] cluster</name>
        <dbReference type="ChEBI" id="CHEBI:49883"/>
    </cofactor>
</comment>
<dbReference type="Gene3D" id="3.10.20.30">
    <property type="match status" value="1"/>
</dbReference>
<evidence type="ECO:0000256" key="8">
    <source>
        <dbReference type="ARBA" id="ARBA00022485"/>
    </source>
</evidence>
<dbReference type="PROSITE" id="PS00198">
    <property type="entry name" value="4FE4S_FER_1"/>
    <property type="match status" value="1"/>
</dbReference>
<evidence type="ECO:0000256" key="17">
    <source>
        <dbReference type="ARBA" id="ARBA00034078"/>
    </source>
</evidence>
<keyword evidence="10" id="KW-0001">2Fe-2S</keyword>
<dbReference type="PROSITE" id="PS51379">
    <property type="entry name" value="4FE4S_FER_2"/>
    <property type="match status" value="1"/>
</dbReference>
<comment type="caution">
    <text evidence="20">The sequence shown here is derived from an EMBL/GenBank/DDBJ whole genome shotgun (WGS) entry which is preliminary data.</text>
</comment>
<evidence type="ECO:0000256" key="1">
    <source>
        <dbReference type="ARBA" id="ARBA00001927"/>
    </source>
</evidence>
<dbReference type="InterPro" id="IPR004489">
    <property type="entry name" value="Succ_DH/fum_Rdtase_Fe-S"/>
</dbReference>
<keyword evidence="13 20" id="KW-0560">Oxidoreductase</keyword>
<evidence type="ECO:0000313" key="20">
    <source>
        <dbReference type="EMBL" id="GAV20575.1"/>
    </source>
</evidence>
<evidence type="ECO:0000256" key="14">
    <source>
        <dbReference type="ARBA" id="ARBA00023004"/>
    </source>
</evidence>
<name>A0A1L8CNT4_9PROT</name>
<organism evidence="20 21">
    <name type="scientific">Mariprofundus micogutta</name>
    <dbReference type="NCBI Taxonomy" id="1921010"/>
    <lineage>
        <taxon>Bacteria</taxon>
        <taxon>Pseudomonadati</taxon>
        <taxon>Pseudomonadota</taxon>
        <taxon>Candidatius Mariprofundia</taxon>
        <taxon>Mariprofundales</taxon>
        <taxon>Mariprofundaceae</taxon>
        <taxon>Mariprofundus</taxon>
    </lineage>
</organism>
<protein>
    <recommendedName>
        <fullName evidence="6">Succinate dehydrogenase iron-sulfur subunit</fullName>
        <ecNumber evidence="5">1.3.5.1</ecNumber>
    </recommendedName>
</protein>
<dbReference type="STRING" id="1921010.MMIC_P1544"/>
<keyword evidence="8" id="KW-0004">4Fe-4S</keyword>
<feature type="domain" description="4Fe-4S ferredoxin-type" evidence="19">
    <location>
        <begin position="137"/>
        <end position="167"/>
    </location>
</feature>
<dbReference type="InterPro" id="IPR025192">
    <property type="entry name" value="Succ_DH/fum_Rdtase_N"/>
</dbReference>
<dbReference type="InterPro" id="IPR017900">
    <property type="entry name" value="4Fe4S_Fe_S_CS"/>
</dbReference>
<dbReference type="Pfam" id="PF13183">
    <property type="entry name" value="Fer4_8"/>
    <property type="match status" value="1"/>
</dbReference>
<evidence type="ECO:0000256" key="18">
    <source>
        <dbReference type="ARBA" id="ARBA00049220"/>
    </source>
</evidence>
<dbReference type="GO" id="GO:0008177">
    <property type="term" value="F:succinate dehydrogenase (quinone) activity"/>
    <property type="evidence" value="ECO:0007669"/>
    <property type="project" value="UniProtKB-EC"/>
</dbReference>
<dbReference type="InterPro" id="IPR009051">
    <property type="entry name" value="Helical_ferredxn"/>
</dbReference>
<dbReference type="Pfam" id="PF13085">
    <property type="entry name" value="Fer2_3"/>
    <property type="match status" value="1"/>
</dbReference>
<evidence type="ECO:0000256" key="5">
    <source>
        <dbReference type="ARBA" id="ARBA00012792"/>
    </source>
</evidence>
<evidence type="ECO:0000256" key="4">
    <source>
        <dbReference type="ARBA" id="ARBA00009433"/>
    </source>
</evidence>
<evidence type="ECO:0000256" key="10">
    <source>
        <dbReference type="ARBA" id="ARBA00022714"/>
    </source>
</evidence>